<gene>
    <name evidence="2" type="ORF">SAMN05660330_02146</name>
</gene>
<dbReference type="Gene3D" id="3.40.50.10690">
    <property type="entry name" value="putative lor/sdh protein like domains"/>
    <property type="match status" value="1"/>
</dbReference>
<dbReference type="EMBL" id="FNJI01000013">
    <property type="protein sequence ID" value="SDP22672.1"/>
    <property type="molecule type" value="Genomic_DNA"/>
</dbReference>
<dbReference type="Pfam" id="PF21570">
    <property type="entry name" value="ArgZ-like_C_2nd"/>
    <property type="match status" value="1"/>
</dbReference>
<accession>A0A1H0QZD0</accession>
<evidence type="ECO:0000259" key="1">
    <source>
        <dbReference type="Pfam" id="PF21570"/>
    </source>
</evidence>
<dbReference type="STRING" id="91360.SAMN05660330_02146"/>
<evidence type="ECO:0000313" key="2">
    <source>
        <dbReference type="EMBL" id="SDP22672.1"/>
    </source>
</evidence>
<dbReference type="Proteomes" id="UP000199073">
    <property type="component" value="Unassembled WGS sequence"/>
</dbReference>
<organism evidence="2 3">
    <name type="scientific">Desulforhopalus singaporensis</name>
    <dbReference type="NCBI Taxonomy" id="91360"/>
    <lineage>
        <taxon>Bacteria</taxon>
        <taxon>Pseudomonadati</taxon>
        <taxon>Thermodesulfobacteriota</taxon>
        <taxon>Desulfobulbia</taxon>
        <taxon>Desulfobulbales</taxon>
        <taxon>Desulfocapsaceae</taxon>
        <taxon>Desulforhopalus</taxon>
    </lineage>
</organism>
<dbReference type="AlphaFoldDB" id="A0A1H0QZD0"/>
<sequence length="419" mass="46823">MTYFPFHHNLQYLLRTVFSRNNKGQPPLTWHVAFLGEQAYTYTNCGDMKKSFILRHYMTLTVTYTPPDFTLSHLRKSPPALLAPAPADGIAPASYHATSNHPEYIKIGEAKWVLAPESRMDAVFVVKDQKISVVEARNLRQGDMVVTGRTENGEEGILVHNSGFTRSEENEDKFAFRSRGTRETPFSYSYDSLYEILKHDRADGHIVWVLGPAVAFDKDSRSAMQGLIENGFCHALMAGNALATHDIEAAVYQTGLGQNIYSQALQPMGHYNHLDILNEVRKAGSIGKAIRALDISDGIMYACEKNNIPYVLAGSIRDDGPLPETVGNVYHSQDMMREHARKATTVITMATQLHSIAFGNMTPGYKILDDGTVRPVYFYVVDMSEFSADKLANRGSAQAQAILTNVQDFIVNLWNHLKQ</sequence>
<reference evidence="2 3" key="1">
    <citation type="submission" date="2016-10" db="EMBL/GenBank/DDBJ databases">
        <authorList>
            <person name="de Groot N.N."/>
        </authorList>
    </citation>
    <scope>NUCLEOTIDE SEQUENCE [LARGE SCALE GENOMIC DNA]</scope>
    <source>
        <strain evidence="2 3">DSM 12130</strain>
    </source>
</reference>
<keyword evidence="3" id="KW-1185">Reference proteome</keyword>
<dbReference type="Gene3D" id="2.40.420.10">
    <property type="entry name" value="conserved putative lor/sdh protein from methanococcus maripaludis s2 domain"/>
    <property type="match status" value="1"/>
</dbReference>
<protein>
    <submittedName>
        <fullName evidence="2">TIGR00300 family protein</fullName>
    </submittedName>
</protein>
<feature type="domain" description="Arginine dihydrolase ArgZ/ArgE-like C-terminal second subdomain" evidence="1">
    <location>
        <begin position="198"/>
        <end position="413"/>
    </location>
</feature>
<dbReference type="InterPro" id="IPR048963">
    <property type="entry name" value="ArgZ/ArgE-like_C_2nd"/>
</dbReference>
<proteinExistence type="predicted"/>
<name>A0A1H0QZD0_9BACT</name>
<evidence type="ECO:0000313" key="3">
    <source>
        <dbReference type="Proteomes" id="UP000199073"/>
    </source>
</evidence>